<dbReference type="InterPro" id="IPR023849">
    <property type="entry name" value="TQXA_dom"/>
</dbReference>
<dbReference type="AlphaFoldDB" id="A0A2Y8ZKG3"/>
<gene>
    <name evidence="2" type="ORF">SAMN04489750_0156</name>
</gene>
<name>A0A2Y8ZKG3_9MICO</name>
<sequence>MSSAASAPVPVVAPLEIRSEPRLSRVRGGTYSPTVAQIHFTNGQSALTDLIRLNPGVDSYSLDFFGRSPRQIAHYQGSAWPAAHPSTHRTHERTIARILSVSYPFVSLAKVRARLAAEGVAGAAELRPHEAIAATQAAIWHLTNDLHLDTREIAAPVQQSARHRGGRSTLTLTLGQPLELRSYDVTVSSDGPVTVHLERSLDGRTWQRVATSSVRAPDGGMVSKALGVGVTVSHTTNARTIGFLHYRCVARADGDHRVRLADVSLRPVAASPYRNPARIVALYEHLVHLATSVVVDLDVSAIHARRLAGSSRRDSHEEFTPLVTAVRRSSRIVATNTDGEYRSYSRTFAANT</sequence>
<dbReference type="Pfam" id="PF08341">
    <property type="entry name" value="TED"/>
    <property type="match status" value="1"/>
</dbReference>
<evidence type="ECO:0000313" key="2">
    <source>
        <dbReference type="EMBL" id="SSA32890.1"/>
    </source>
</evidence>
<dbReference type="OrthoDB" id="2676146at2"/>
<dbReference type="EMBL" id="UESZ01000001">
    <property type="protein sequence ID" value="SSA32890.1"/>
    <property type="molecule type" value="Genomic_DNA"/>
</dbReference>
<evidence type="ECO:0000259" key="1">
    <source>
        <dbReference type="Pfam" id="PF08341"/>
    </source>
</evidence>
<accession>A0A2Y8ZKG3</accession>
<proteinExistence type="predicted"/>
<evidence type="ECO:0000313" key="3">
    <source>
        <dbReference type="Proteomes" id="UP000250028"/>
    </source>
</evidence>
<feature type="domain" description="Thioester" evidence="1">
    <location>
        <begin position="85"/>
        <end position="150"/>
    </location>
</feature>
<organism evidence="2 3">
    <name type="scientific">Branchiibius hedensis</name>
    <dbReference type="NCBI Taxonomy" id="672460"/>
    <lineage>
        <taxon>Bacteria</taxon>
        <taxon>Bacillati</taxon>
        <taxon>Actinomycetota</taxon>
        <taxon>Actinomycetes</taxon>
        <taxon>Micrococcales</taxon>
        <taxon>Dermacoccaceae</taxon>
        <taxon>Branchiibius</taxon>
    </lineage>
</organism>
<dbReference type="InterPro" id="IPR013552">
    <property type="entry name" value="Thioester_dom"/>
</dbReference>
<reference evidence="3" key="1">
    <citation type="submission" date="2016-10" db="EMBL/GenBank/DDBJ databases">
        <authorList>
            <person name="Varghese N."/>
            <person name="Submissions S."/>
        </authorList>
    </citation>
    <scope>NUCLEOTIDE SEQUENCE [LARGE SCALE GENOMIC DNA]</scope>
    <source>
        <strain evidence="3">DSM 22951</strain>
    </source>
</reference>
<dbReference type="Proteomes" id="UP000250028">
    <property type="component" value="Unassembled WGS sequence"/>
</dbReference>
<dbReference type="RefSeq" id="WP_109683661.1">
    <property type="nucleotide sequence ID" value="NZ_QGDN01000001.1"/>
</dbReference>
<keyword evidence="3" id="KW-1185">Reference proteome</keyword>
<protein>
    <submittedName>
        <fullName evidence="2">TQXA domain-containing protein</fullName>
    </submittedName>
</protein>
<dbReference type="NCBIfam" id="TIGR03934">
    <property type="entry name" value="TQXA_dom"/>
    <property type="match status" value="1"/>
</dbReference>